<proteinExistence type="predicted"/>
<keyword evidence="1" id="KW-0472">Membrane</keyword>
<dbReference type="AlphaFoldDB" id="A0A4S8PPT5"/>
<dbReference type="Proteomes" id="UP000307378">
    <property type="component" value="Unassembled WGS sequence"/>
</dbReference>
<keyword evidence="1" id="KW-1133">Transmembrane helix</keyword>
<reference evidence="2 3" key="1">
    <citation type="submission" date="2019-04" db="EMBL/GenBank/DDBJ databases">
        <title>genome sequence of strain W3.</title>
        <authorList>
            <person name="Gao J."/>
            <person name="Sun J."/>
        </authorList>
    </citation>
    <scope>NUCLEOTIDE SEQUENCE [LARGE SCALE GENOMIC DNA]</scope>
    <source>
        <strain evidence="2 3">W3</strain>
    </source>
</reference>
<feature type="transmembrane region" description="Helical" evidence="1">
    <location>
        <begin position="47"/>
        <end position="71"/>
    </location>
</feature>
<dbReference type="RefSeq" id="WP_136542506.1">
    <property type="nucleotide sequence ID" value="NZ_STGU01000011.1"/>
</dbReference>
<name>A0A4S8PPT5_9HYPH</name>
<evidence type="ECO:0000313" key="3">
    <source>
        <dbReference type="Proteomes" id="UP000307378"/>
    </source>
</evidence>
<evidence type="ECO:0000313" key="2">
    <source>
        <dbReference type="EMBL" id="THV33073.1"/>
    </source>
</evidence>
<comment type="caution">
    <text evidence="2">The sequence shown here is derived from an EMBL/GenBank/DDBJ whole genome shotgun (WGS) entry which is preliminary data.</text>
</comment>
<gene>
    <name evidence="2" type="ORF">FAA86_17930</name>
</gene>
<evidence type="ECO:0000256" key="1">
    <source>
        <dbReference type="SAM" id="Phobius"/>
    </source>
</evidence>
<protein>
    <recommendedName>
        <fullName evidence="4">Superinfection exclusion protein B</fullName>
    </recommendedName>
</protein>
<feature type="transmembrane region" description="Helical" evidence="1">
    <location>
        <begin position="12"/>
        <end position="35"/>
    </location>
</feature>
<organism evidence="2 3">
    <name type="scientific">Rhizobium rosettiformans W3</name>
    <dbReference type="NCBI Taxonomy" id="538378"/>
    <lineage>
        <taxon>Bacteria</taxon>
        <taxon>Pseudomonadati</taxon>
        <taxon>Pseudomonadota</taxon>
        <taxon>Alphaproteobacteria</taxon>
        <taxon>Hyphomicrobiales</taxon>
        <taxon>Rhizobiaceae</taxon>
        <taxon>Rhizobium/Agrobacterium group</taxon>
        <taxon>Rhizobium</taxon>
    </lineage>
</organism>
<sequence>MSSVGLPSLKEFVDAMGVAWPIAFAALLGSAAIVYGHHEALPYLADLPRWLVAIFLVVAVFAAAICITRLVTWSIQIFASIGEARRASAVRWKRIQWLYDLPKHEHEVMSYFFSRRMQAFPAELGHGSLVGLTQKGLIVVRTGTHSALAFPHYIPDYIWEAMELQADEFTIPNVEQVRHPLSRW</sequence>
<dbReference type="EMBL" id="STGU01000011">
    <property type="protein sequence ID" value="THV33073.1"/>
    <property type="molecule type" value="Genomic_DNA"/>
</dbReference>
<keyword evidence="1" id="KW-0812">Transmembrane</keyword>
<evidence type="ECO:0008006" key="4">
    <source>
        <dbReference type="Google" id="ProtNLM"/>
    </source>
</evidence>
<accession>A0A4S8PPT5</accession>